<feature type="region of interest" description="Disordered" evidence="1">
    <location>
        <begin position="1214"/>
        <end position="1254"/>
    </location>
</feature>
<evidence type="ECO:0000313" key="4">
    <source>
        <dbReference type="EMBL" id="MED6239338.1"/>
    </source>
</evidence>
<dbReference type="Pfam" id="PF26562">
    <property type="entry name" value="Ig-like"/>
    <property type="match status" value="1"/>
</dbReference>
<dbReference type="Pfam" id="PF23344">
    <property type="entry name" value="ZP-N"/>
    <property type="match status" value="1"/>
</dbReference>
<comment type="caution">
    <text evidence="4">The sequence shown here is derived from an EMBL/GenBank/DDBJ whole genome shotgun (WGS) entry which is preliminary data.</text>
</comment>
<evidence type="ECO:0000259" key="3">
    <source>
        <dbReference type="SMART" id="SM00241"/>
    </source>
</evidence>
<feature type="compositionally biased region" description="Polar residues" evidence="1">
    <location>
        <begin position="793"/>
        <end position="807"/>
    </location>
</feature>
<name>A0ABU7AP29_9TELE</name>
<evidence type="ECO:0000313" key="5">
    <source>
        <dbReference type="Proteomes" id="UP001345963"/>
    </source>
</evidence>
<evidence type="ECO:0000256" key="2">
    <source>
        <dbReference type="SAM" id="SignalP"/>
    </source>
</evidence>
<feature type="domain" description="ZP" evidence="3">
    <location>
        <begin position="609"/>
        <end position="884"/>
    </location>
</feature>
<dbReference type="Proteomes" id="UP001345963">
    <property type="component" value="Unassembled WGS sequence"/>
</dbReference>
<organism evidence="4 5">
    <name type="scientific">Ataeniobius toweri</name>
    <dbReference type="NCBI Taxonomy" id="208326"/>
    <lineage>
        <taxon>Eukaryota</taxon>
        <taxon>Metazoa</taxon>
        <taxon>Chordata</taxon>
        <taxon>Craniata</taxon>
        <taxon>Vertebrata</taxon>
        <taxon>Euteleostomi</taxon>
        <taxon>Actinopterygii</taxon>
        <taxon>Neopterygii</taxon>
        <taxon>Teleostei</taxon>
        <taxon>Neoteleostei</taxon>
        <taxon>Acanthomorphata</taxon>
        <taxon>Ovalentaria</taxon>
        <taxon>Atherinomorphae</taxon>
        <taxon>Cyprinodontiformes</taxon>
        <taxon>Goodeidae</taxon>
        <taxon>Ataeniobius</taxon>
    </lineage>
</organism>
<dbReference type="InterPro" id="IPR057638">
    <property type="entry name" value="Ig_ZP2_2nd"/>
</dbReference>
<dbReference type="InterPro" id="IPR058876">
    <property type="entry name" value="Ig-like_ZP"/>
</dbReference>
<sequence>MRATVLSVWLLLMICSCFMRETRAGGQLKGLVQSECRDQYLWIRVASAQVPHFEAVDEDGVHSISKQLASRCGYTISTFRVDGVTIFRASYYACFTHNQNDEVFTFKFNVMVKDGSGGRLSSQFVSAVCSGLSWTHRELTCEEDYMEVNVNRESSCGGQGVEGRQVWQEALFKAQRTASLSWQLMFLQSDGQTTSMSIPEAQRWGYSMMATSRRVILRSPFKQPHAEVTMVDDVPVETVRVSLFFKQKLVLMIIDMSMACTLNSGSFDGTLLLWEVPQVLPGLVGERAEFESRSFSLGLEGFLLDEATATSAGLSLVHQEGMVKIGVPFGSEGGFRKSLVVENMYKEFYMVPLMYEHVFSLVFDDGHIIDTKHRTFKVLETPLICRPPFSLNKTISDHQEFTVYLGNIPTNVILEEIWINGQRLLILGKPQQGLSISPIVHVNGSQAYELQLPFNDPVVQWMNVGGGVVQYSIDLNFTLTVVPQRQSYYHQNFITAQVFNAFPPEITAKCLEGGISFSIVKQSPSLWEVGIDHEPLTEQLVAQRGYRLHNDSHRTILEVPVFSVGYTYEDINLSNFYATFKLLLRDSKTLEVQASASKRCLFRTEDMMVCSAGGTVTVVATPTSTWPMVKPEKTSLLDHSCKPKQTDGARVLFEFKVDSCGTRAMVGEWYIVYENEILHDRLLIADGPNFISREPKFKVTVRCFYPLSAVNRVSLDRTFTSVTPGFGSMRAFESQRDSMKKQCPYQHSETTNAPSNKPHLTQSTVGTLPLSGFRPQPRPGKSHFITVPGGQNKVLSSSNQDDSSETPTLFYQLPDAEHLDAPVENFKGEAWGTPGPSEKYITLGSFDRIPNAPARENVGSSSQTLVSLNKFPKGDDTGLPWGQSIIGQSDIGQHPSHQSLPVDLSSSMAGLKQPTLNLYGSSGVGMAVNELQNPVYQHQYHYKPNQAPHLPTFLQPQGHVRNELPQPSKQKVLDPGDGKSAIPDQSDSLQEFLYNKQTTVPIQEVQNLEGLGPVEWNIQSRAQSIRVKPPSKFVSSVLRLNQKPIVQQTNSQSPNLSKYVSAMTPASGDENHRSYQQTTENRGSKPVEKHLPERPDALTPMQEPVLQSFLDHSLAINFTDPSLEQVEHQHPLVPQFFSQPEHQLIPLWAETNDPRIESGLSQRPVLQKSGPSLIRVRPTGLGMRLQTQNQSELLQNQDHLLKEGVSRMFYQNFTPQNPSQGDTVAQSPPTGEAEVGHPQTDPNGSDSKPMMHSTLTCGAESGLYGTSVHQGIIRGVHL</sequence>
<feature type="compositionally biased region" description="Polar residues" evidence="1">
    <location>
        <begin position="1048"/>
        <end position="1058"/>
    </location>
</feature>
<feature type="signal peptide" evidence="2">
    <location>
        <begin position="1"/>
        <end position="24"/>
    </location>
</feature>
<dbReference type="PROSITE" id="PS51257">
    <property type="entry name" value="PROKAR_LIPOPROTEIN"/>
    <property type="match status" value="1"/>
</dbReference>
<dbReference type="EMBL" id="JAHUTI010021228">
    <property type="protein sequence ID" value="MED6239338.1"/>
    <property type="molecule type" value="Genomic_DNA"/>
</dbReference>
<reference evidence="4 5" key="1">
    <citation type="submission" date="2021-07" db="EMBL/GenBank/DDBJ databases">
        <authorList>
            <person name="Palmer J.M."/>
        </authorList>
    </citation>
    <scope>NUCLEOTIDE SEQUENCE [LARGE SCALE GENOMIC DNA]</scope>
    <source>
        <strain evidence="4 5">AT_MEX2019</strain>
        <tissue evidence="4">Muscle</tissue>
    </source>
</reference>
<evidence type="ECO:0000256" key="1">
    <source>
        <dbReference type="SAM" id="MobiDB-lite"/>
    </source>
</evidence>
<feature type="region of interest" description="Disordered" evidence="1">
    <location>
        <begin position="957"/>
        <end position="981"/>
    </location>
</feature>
<dbReference type="InterPro" id="IPR001507">
    <property type="entry name" value="ZP_dom"/>
</dbReference>
<proteinExistence type="predicted"/>
<dbReference type="PANTHER" id="PTHR47130:SF6">
    <property type="entry name" value="EGG ENVELOPE GLYCOPROTEIN-LIKE PRECURSOR"/>
    <property type="match status" value="1"/>
</dbReference>
<feature type="compositionally biased region" description="Basic and acidic residues" evidence="1">
    <location>
        <begin position="1082"/>
        <end position="1095"/>
    </location>
</feature>
<keyword evidence="5" id="KW-1185">Reference proteome</keyword>
<dbReference type="SMART" id="SM00241">
    <property type="entry name" value="ZP"/>
    <property type="match status" value="1"/>
</dbReference>
<feature type="region of interest" description="Disordered" evidence="1">
    <location>
        <begin position="774"/>
        <end position="807"/>
    </location>
</feature>
<gene>
    <name evidence="4" type="ORF">ATANTOWER_005095</name>
</gene>
<protein>
    <recommendedName>
        <fullName evidence="3">ZP domain-containing protein</fullName>
    </recommendedName>
</protein>
<dbReference type="Gene3D" id="2.60.40.3210">
    <property type="entry name" value="Zona pellucida, ZP-N domain"/>
    <property type="match status" value="1"/>
</dbReference>
<dbReference type="InterPro" id="IPR055356">
    <property type="entry name" value="ZP-N"/>
</dbReference>
<feature type="compositionally biased region" description="Polar residues" evidence="1">
    <location>
        <begin position="1214"/>
        <end position="1229"/>
    </location>
</feature>
<dbReference type="PANTHER" id="PTHR47130">
    <property type="entry name" value="SI:DKEY-19B23.11-RELATED"/>
    <property type="match status" value="1"/>
</dbReference>
<feature type="compositionally biased region" description="Polar residues" evidence="1">
    <location>
        <begin position="745"/>
        <end position="760"/>
    </location>
</feature>
<dbReference type="Pfam" id="PF23736">
    <property type="entry name" value="Ig_ZP2"/>
    <property type="match status" value="1"/>
</dbReference>
<feature type="region of interest" description="Disordered" evidence="1">
    <location>
        <begin position="740"/>
        <end position="760"/>
    </location>
</feature>
<feature type="chain" id="PRO_5045451899" description="ZP domain-containing protein" evidence="2">
    <location>
        <begin position="25"/>
        <end position="1278"/>
    </location>
</feature>
<accession>A0ABU7AP29</accession>
<feature type="region of interest" description="Disordered" evidence="1">
    <location>
        <begin position="1048"/>
        <end position="1095"/>
    </location>
</feature>
<keyword evidence="2" id="KW-0732">Signal</keyword>